<proteinExistence type="predicted"/>
<comment type="caution">
    <text evidence="1">The sequence shown here is derived from an EMBL/GenBank/DDBJ whole genome shotgun (WGS) entry which is preliminary data.</text>
</comment>
<name>A0ABR1IZ44_9AGAR</name>
<evidence type="ECO:0000313" key="1">
    <source>
        <dbReference type="EMBL" id="KAK7445130.1"/>
    </source>
</evidence>
<protein>
    <submittedName>
        <fullName evidence="1">Uncharacterized protein</fullName>
    </submittedName>
</protein>
<dbReference type="Proteomes" id="UP001498398">
    <property type="component" value="Unassembled WGS sequence"/>
</dbReference>
<reference evidence="1 2" key="1">
    <citation type="submission" date="2024-01" db="EMBL/GenBank/DDBJ databases">
        <title>A draft genome for the cacao thread blight pathogen Marasmiellus scandens.</title>
        <authorList>
            <person name="Baruah I.K."/>
            <person name="Leung J."/>
            <person name="Bukari Y."/>
            <person name="Amoako-Attah I."/>
            <person name="Meinhardt L.W."/>
            <person name="Bailey B.A."/>
            <person name="Cohen S.P."/>
        </authorList>
    </citation>
    <scope>NUCLEOTIDE SEQUENCE [LARGE SCALE GENOMIC DNA]</scope>
    <source>
        <strain evidence="1 2">GH-19</strain>
    </source>
</reference>
<gene>
    <name evidence="1" type="ORF">VKT23_014998</name>
</gene>
<evidence type="ECO:0000313" key="2">
    <source>
        <dbReference type="Proteomes" id="UP001498398"/>
    </source>
</evidence>
<sequence length="287" mass="32488">MLRSQWVSPLCLRVLRQPSSRCLGGQRFLSNNTRRILVTVNPKLIRPVDITDISGLVRLCFDYGNARLQDVAYDNRGGARFPPDAIGYYYYHTPSHLPLTAGAIRFAVCKDRTRKGMQEARDLIKPEGIPFEITLWQLCLKKDFWDELIEDGVITRNLLEYCAALLQGKRRAPHTVISGLRQPFPLNLAGTTALYFLQKDSLLNYVYYSPLRQNFDDAVVPAQFDYDDEKDVVFLEVLKAPPGEESLISAGHRIPLERPTSINVVTEALKALREWKKILPPAAGGKS</sequence>
<organism evidence="1 2">
    <name type="scientific">Marasmiellus scandens</name>
    <dbReference type="NCBI Taxonomy" id="2682957"/>
    <lineage>
        <taxon>Eukaryota</taxon>
        <taxon>Fungi</taxon>
        <taxon>Dikarya</taxon>
        <taxon>Basidiomycota</taxon>
        <taxon>Agaricomycotina</taxon>
        <taxon>Agaricomycetes</taxon>
        <taxon>Agaricomycetidae</taxon>
        <taxon>Agaricales</taxon>
        <taxon>Marasmiineae</taxon>
        <taxon>Omphalotaceae</taxon>
        <taxon>Marasmiellus</taxon>
    </lineage>
</organism>
<dbReference type="EMBL" id="JBANRG010000048">
    <property type="protein sequence ID" value="KAK7445130.1"/>
    <property type="molecule type" value="Genomic_DNA"/>
</dbReference>
<keyword evidence="2" id="KW-1185">Reference proteome</keyword>
<accession>A0ABR1IZ44</accession>